<evidence type="ECO:0000256" key="2">
    <source>
        <dbReference type="ARBA" id="ARBA00022448"/>
    </source>
</evidence>
<protein>
    <submittedName>
        <fullName evidence="10">Putative spermidine/putrescine transport system permease protein</fullName>
    </submittedName>
</protein>
<dbReference type="EMBL" id="SNXY01000006">
    <property type="protein sequence ID" value="TDP86896.1"/>
    <property type="molecule type" value="Genomic_DNA"/>
</dbReference>
<feature type="transmembrane region" description="Helical" evidence="8">
    <location>
        <begin position="252"/>
        <end position="275"/>
    </location>
</feature>
<gene>
    <name evidence="10" type="ORF">EDD54_0780</name>
</gene>
<dbReference type="Pfam" id="PF00528">
    <property type="entry name" value="BPD_transp_1"/>
    <property type="match status" value="1"/>
</dbReference>
<dbReference type="GO" id="GO:0005886">
    <property type="term" value="C:plasma membrane"/>
    <property type="evidence" value="ECO:0007669"/>
    <property type="project" value="UniProtKB-SubCell"/>
</dbReference>
<evidence type="ECO:0000313" key="10">
    <source>
        <dbReference type="EMBL" id="TDP86896.1"/>
    </source>
</evidence>
<feature type="transmembrane region" description="Helical" evidence="8">
    <location>
        <begin position="62"/>
        <end position="85"/>
    </location>
</feature>
<keyword evidence="11" id="KW-1185">Reference proteome</keyword>
<dbReference type="InterPro" id="IPR035906">
    <property type="entry name" value="MetI-like_sf"/>
</dbReference>
<evidence type="ECO:0000256" key="5">
    <source>
        <dbReference type="ARBA" id="ARBA00022692"/>
    </source>
</evidence>
<evidence type="ECO:0000256" key="8">
    <source>
        <dbReference type="RuleBase" id="RU363032"/>
    </source>
</evidence>
<keyword evidence="2 8" id="KW-0813">Transport</keyword>
<feature type="domain" description="ABC transmembrane type-1" evidence="9">
    <location>
        <begin position="60"/>
        <end position="271"/>
    </location>
</feature>
<dbReference type="SUPFAM" id="SSF161098">
    <property type="entry name" value="MetI-like"/>
    <property type="match status" value="1"/>
</dbReference>
<evidence type="ECO:0000259" key="9">
    <source>
        <dbReference type="PROSITE" id="PS50928"/>
    </source>
</evidence>
<evidence type="ECO:0000313" key="11">
    <source>
        <dbReference type="Proteomes" id="UP000294547"/>
    </source>
</evidence>
<name>A0A4R6RMA2_9HYPH</name>
<feature type="transmembrane region" description="Helical" evidence="8">
    <location>
        <begin position="200"/>
        <end position="220"/>
    </location>
</feature>
<dbReference type="OrthoDB" id="9804629at2"/>
<proteinExistence type="inferred from homology"/>
<evidence type="ECO:0000256" key="4">
    <source>
        <dbReference type="ARBA" id="ARBA00022519"/>
    </source>
</evidence>
<dbReference type="Gene3D" id="1.10.3720.10">
    <property type="entry name" value="MetI-like"/>
    <property type="match status" value="1"/>
</dbReference>
<comment type="caution">
    <text evidence="10">The sequence shown here is derived from an EMBL/GenBank/DDBJ whole genome shotgun (WGS) entry which is preliminary data.</text>
</comment>
<dbReference type="RefSeq" id="WP_126536401.1">
    <property type="nucleotide sequence ID" value="NZ_BSPM01000008.1"/>
</dbReference>
<dbReference type="PANTHER" id="PTHR43357">
    <property type="entry name" value="INNER MEMBRANE ABC TRANSPORTER PERMEASE PROTEIN YDCV"/>
    <property type="match status" value="1"/>
</dbReference>
<evidence type="ECO:0000256" key="1">
    <source>
        <dbReference type="ARBA" id="ARBA00004429"/>
    </source>
</evidence>
<keyword evidence="7 8" id="KW-0472">Membrane</keyword>
<evidence type="ECO:0000256" key="7">
    <source>
        <dbReference type="ARBA" id="ARBA00023136"/>
    </source>
</evidence>
<dbReference type="GO" id="GO:0055085">
    <property type="term" value="P:transmembrane transport"/>
    <property type="evidence" value="ECO:0007669"/>
    <property type="project" value="InterPro"/>
</dbReference>
<dbReference type="PROSITE" id="PS50928">
    <property type="entry name" value="ABC_TM1"/>
    <property type="match status" value="1"/>
</dbReference>
<dbReference type="PANTHER" id="PTHR43357:SF4">
    <property type="entry name" value="INNER MEMBRANE ABC TRANSPORTER PERMEASE PROTEIN YDCV"/>
    <property type="match status" value="1"/>
</dbReference>
<keyword evidence="5 8" id="KW-0812">Transmembrane</keyword>
<sequence length="283" mass="27499">MRRIPTAVLLAPALAIGALHAGALGLGLLGSVGVRPFGASAPSPEAWSRAAALPGLAASVAATLWVAAVATAIAVVLGVAAALALRSVGRTRAAATLVQANLALPHVVAAVGALLLLGQSGLVARIAHALGLIDGPADFPALTADPQAVGAILAYAVKEAPFVAAVALARLAAAGDGAERAARGLGAGPVAVLRHVTLPMLTPAVAGAAAVAFAFALGAYEIPAVLGASRPKLVPVLAYELFVSRDVADRPVAVALAIATAAVALAVVGVVGAVLRAPAEVRA</sequence>
<comment type="similarity">
    <text evidence="8">Belongs to the binding-protein-dependent transport system permease family.</text>
</comment>
<reference evidence="10 11" key="1">
    <citation type="submission" date="2019-03" db="EMBL/GenBank/DDBJ databases">
        <title>Genomic Encyclopedia of Type Strains, Phase IV (KMG-IV): sequencing the most valuable type-strain genomes for metagenomic binning, comparative biology and taxonomic classification.</title>
        <authorList>
            <person name="Goeker M."/>
        </authorList>
    </citation>
    <scope>NUCLEOTIDE SEQUENCE [LARGE SCALE GENOMIC DNA]</scope>
    <source>
        <strain evidence="10 11">DSM 102969</strain>
    </source>
</reference>
<keyword evidence="3" id="KW-1003">Cell membrane</keyword>
<organism evidence="10 11">
    <name type="scientific">Oharaeibacter diazotrophicus</name>
    <dbReference type="NCBI Taxonomy" id="1920512"/>
    <lineage>
        <taxon>Bacteria</taxon>
        <taxon>Pseudomonadati</taxon>
        <taxon>Pseudomonadota</taxon>
        <taxon>Alphaproteobacteria</taxon>
        <taxon>Hyphomicrobiales</taxon>
        <taxon>Pleomorphomonadaceae</taxon>
        <taxon>Oharaeibacter</taxon>
    </lineage>
</organism>
<keyword evidence="4" id="KW-0997">Cell inner membrane</keyword>
<accession>A0A4R6RMA2</accession>
<dbReference type="AlphaFoldDB" id="A0A4R6RMA2"/>
<keyword evidence="6 8" id="KW-1133">Transmembrane helix</keyword>
<dbReference type="Proteomes" id="UP000294547">
    <property type="component" value="Unassembled WGS sequence"/>
</dbReference>
<evidence type="ECO:0000256" key="3">
    <source>
        <dbReference type="ARBA" id="ARBA00022475"/>
    </source>
</evidence>
<comment type="subcellular location">
    <subcellularLocation>
        <location evidence="1">Cell inner membrane</location>
        <topology evidence="1">Multi-pass membrane protein</topology>
    </subcellularLocation>
    <subcellularLocation>
        <location evidence="8">Cell membrane</location>
        <topology evidence="8">Multi-pass membrane protein</topology>
    </subcellularLocation>
</comment>
<dbReference type="InterPro" id="IPR000515">
    <property type="entry name" value="MetI-like"/>
</dbReference>
<evidence type="ECO:0000256" key="6">
    <source>
        <dbReference type="ARBA" id="ARBA00022989"/>
    </source>
</evidence>